<proteinExistence type="inferred from homology"/>
<dbReference type="EMBL" id="JAAGAX010000018">
    <property type="protein sequence ID" value="KAF2283375.1"/>
    <property type="molecule type" value="Genomic_DNA"/>
</dbReference>
<keyword evidence="3" id="KW-0819">tRNA processing</keyword>
<dbReference type="AlphaFoldDB" id="A0A6A6K4L0"/>
<dbReference type="GO" id="GO:0008033">
    <property type="term" value="P:tRNA processing"/>
    <property type="evidence" value="ECO:0007669"/>
    <property type="project" value="UniProtKB-KW"/>
</dbReference>
<sequence>MHVLSYHLKNTLSDFPLLVDWTRGRNLIFSSAAPSVNELRGPYDVANLSSLLGLSMEQAKAAISKNCRTKHFYKEAIRVVLVSSDEKSGSKKLLSMDQLKWDPISSEGDLQLEDVAKHFSATARVSNSVKAIDFASVIDSMPPHGERLFTAKTGTSCYNWSV</sequence>
<dbReference type="InterPro" id="IPR016195">
    <property type="entry name" value="Pol/histidinol_Pase-like"/>
</dbReference>
<accession>A0A6A6K4L0</accession>
<reference evidence="4 5" key="1">
    <citation type="journal article" date="2020" name="Mol. Plant">
        <title>The Chromosome-Based Rubber Tree Genome Provides New Insights into Spurge Genome Evolution and Rubber Biosynthesis.</title>
        <authorList>
            <person name="Liu J."/>
            <person name="Shi C."/>
            <person name="Shi C.C."/>
            <person name="Li W."/>
            <person name="Zhang Q.J."/>
            <person name="Zhang Y."/>
            <person name="Li K."/>
            <person name="Lu H.F."/>
            <person name="Shi C."/>
            <person name="Zhu S.T."/>
            <person name="Xiao Z.Y."/>
            <person name="Nan H."/>
            <person name="Yue Y."/>
            <person name="Zhu X.G."/>
            <person name="Wu Y."/>
            <person name="Hong X.N."/>
            <person name="Fan G.Y."/>
            <person name="Tong Y."/>
            <person name="Zhang D."/>
            <person name="Mao C.L."/>
            <person name="Liu Y.L."/>
            <person name="Hao S.J."/>
            <person name="Liu W.Q."/>
            <person name="Lv M.Q."/>
            <person name="Zhang H.B."/>
            <person name="Liu Y."/>
            <person name="Hu-Tang G.R."/>
            <person name="Wang J.P."/>
            <person name="Wang J.H."/>
            <person name="Sun Y.H."/>
            <person name="Ni S.B."/>
            <person name="Chen W.B."/>
            <person name="Zhang X.C."/>
            <person name="Jiao Y.N."/>
            <person name="Eichler E.E."/>
            <person name="Li G.H."/>
            <person name="Liu X."/>
            <person name="Gao L.Z."/>
        </authorList>
    </citation>
    <scope>NUCLEOTIDE SEQUENCE [LARGE SCALE GENOMIC DNA]</scope>
    <source>
        <strain evidence="5">cv. GT1</strain>
        <tissue evidence="4">Leaf</tissue>
    </source>
</reference>
<evidence type="ECO:0000256" key="3">
    <source>
        <dbReference type="ARBA" id="ARBA00022694"/>
    </source>
</evidence>
<gene>
    <name evidence="4" type="ORF">GH714_003653</name>
</gene>
<comment type="similarity">
    <text evidence="2">Belongs to the eukaryotic/archaeal RNase P protein component 3 family.</text>
</comment>
<evidence type="ECO:0000256" key="1">
    <source>
        <dbReference type="ARBA" id="ARBA00004123"/>
    </source>
</evidence>
<dbReference type="Gene3D" id="3.20.20.140">
    <property type="entry name" value="Metal-dependent hydrolases"/>
    <property type="match status" value="1"/>
</dbReference>
<keyword evidence="5" id="KW-1185">Reference proteome</keyword>
<protein>
    <submittedName>
        <fullName evidence="4">Uncharacterized protein</fullName>
    </submittedName>
</protein>
<dbReference type="Pfam" id="PF01876">
    <property type="entry name" value="RNase_P_p30"/>
    <property type="match status" value="1"/>
</dbReference>
<name>A0A6A6K4L0_HEVBR</name>
<dbReference type="InterPro" id="IPR002738">
    <property type="entry name" value="RNase_P_p30"/>
</dbReference>
<dbReference type="GO" id="GO:0003723">
    <property type="term" value="F:RNA binding"/>
    <property type="evidence" value="ECO:0007669"/>
    <property type="project" value="TreeGrafter"/>
</dbReference>
<comment type="caution">
    <text evidence="4">The sequence shown here is derived from an EMBL/GenBank/DDBJ whole genome shotgun (WGS) entry which is preliminary data.</text>
</comment>
<dbReference type="PANTHER" id="PTHR13031:SF0">
    <property type="entry name" value="RIBONUCLEASE P PROTEIN SUBUNIT P30"/>
    <property type="match status" value="1"/>
</dbReference>
<dbReference type="Proteomes" id="UP000467840">
    <property type="component" value="Chromosome 12"/>
</dbReference>
<evidence type="ECO:0000313" key="4">
    <source>
        <dbReference type="EMBL" id="KAF2283375.1"/>
    </source>
</evidence>
<dbReference type="PANTHER" id="PTHR13031">
    <property type="entry name" value="RIBONUCLEASE P SUBUNIT P30"/>
    <property type="match status" value="1"/>
</dbReference>
<dbReference type="GO" id="GO:0005655">
    <property type="term" value="C:nucleolar ribonuclease P complex"/>
    <property type="evidence" value="ECO:0007669"/>
    <property type="project" value="TreeGrafter"/>
</dbReference>
<comment type="subcellular location">
    <subcellularLocation>
        <location evidence="1">Nucleus</location>
    </subcellularLocation>
</comment>
<organism evidence="4 5">
    <name type="scientific">Hevea brasiliensis</name>
    <name type="common">Para rubber tree</name>
    <name type="synonym">Siphonia brasiliensis</name>
    <dbReference type="NCBI Taxonomy" id="3981"/>
    <lineage>
        <taxon>Eukaryota</taxon>
        <taxon>Viridiplantae</taxon>
        <taxon>Streptophyta</taxon>
        <taxon>Embryophyta</taxon>
        <taxon>Tracheophyta</taxon>
        <taxon>Spermatophyta</taxon>
        <taxon>Magnoliopsida</taxon>
        <taxon>eudicotyledons</taxon>
        <taxon>Gunneridae</taxon>
        <taxon>Pentapetalae</taxon>
        <taxon>rosids</taxon>
        <taxon>fabids</taxon>
        <taxon>Malpighiales</taxon>
        <taxon>Euphorbiaceae</taxon>
        <taxon>Crotonoideae</taxon>
        <taxon>Micrandreae</taxon>
        <taxon>Hevea</taxon>
    </lineage>
</organism>
<evidence type="ECO:0000256" key="2">
    <source>
        <dbReference type="ARBA" id="ARBA00007331"/>
    </source>
</evidence>
<dbReference type="SUPFAM" id="SSF89550">
    <property type="entry name" value="PHP domain-like"/>
    <property type="match status" value="1"/>
</dbReference>
<evidence type="ECO:0000313" key="5">
    <source>
        <dbReference type="Proteomes" id="UP000467840"/>
    </source>
</evidence>